<dbReference type="SMART" id="SM00387">
    <property type="entry name" value="HATPase_c"/>
    <property type="match status" value="1"/>
</dbReference>
<dbReference type="SUPFAM" id="SSF55874">
    <property type="entry name" value="ATPase domain of HSP90 chaperone/DNA topoisomerase II/histidine kinase"/>
    <property type="match status" value="1"/>
</dbReference>
<accession>A0A521BHX6</accession>
<name>A0A521BHX6_9SPHI</name>
<dbReference type="InterPro" id="IPR036890">
    <property type="entry name" value="HATPase_C_sf"/>
</dbReference>
<dbReference type="EMBL" id="FXSZ01000002">
    <property type="protein sequence ID" value="SMO46649.1"/>
    <property type="molecule type" value="Genomic_DNA"/>
</dbReference>
<dbReference type="RefSeq" id="WP_142601717.1">
    <property type="nucleotide sequence ID" value="NZ_FXSZ01000002.1"/>
</dbReference>
<proteinExistence type="predicted"/>
<gene>
    <name evidence="8" type="ORF">SAMN06265350_102208</name>
</gene>
<dbReference type="InterPro" id="IPR003594">
    <property type="entry name" value="HATPase_dom"/>
</dbReference>
<organism evidence="8 9">
    <name type="scientific">Solitalea koreensis</name>
    <dbReference type="NCBI Taxonomy" id="543615"/>
    <lineage>
        <taxon>Bacteria</taxon>
        <taxon>Pseudomonadati</taxon>
        <taxon>Bacteroidota</taxon>
        <taxon>Sphingobacteriia</taxon>
        <taxon>Sphingobacteriales</taxon>
        <taxon>Sphingobacteriaceae</taxon>
        <taxon>Solitalea</taxon>
    </lineage>
</organism>
<dbReference type="Gene3D" id="1.10.287.130">
    <property type="match status" value="1"/>
</dbReference>
<feature type="transmembrane region" description="Helical" evidence="6">
    <location>
        <begin position="48"/>
        <end position="68"/>
    </location>
</feature>
<keyword evidence="6" id="KW-0472">Membrane</keyword>
<dbReference type="PROSITE" id="PS50109">
    <property type="entry name" value="HIS_KIN"/>
    <property type="match status" value="1"/>
</dbReference>
<dbReference type="CDD" id="cd00082">
    <property type="entry name" value="HisKA"/>
    <property type="match status" value="1"/>
</dbReference>
<dbReference type="Gene3D" id="3.30.565.10">
    <property type="entry name" value="Histidine kinase-like ATPase, C-terminal domain"/>
    <property type="match status" value="1"/>
</dbReference>
<keyword evidence="3" id="KW-0597">Phosphoprotein</keyword>
<comment type="catalytic activity">
    <reaction evidence="1">
        <text>ATP + protein L-histidine = ADP + protein N-phospho-L-histidine.</text>
        <dbReference type="EC" id="2.7.13.3"/>
    </reaction>
</comment>
<keyword evidence="6" id="KW-1133">Transmembrane helix</keyword>
<dbReference type="InterPro" id="IPR003661">
    <property type="entry name" value="HisK_dim/P_dom"/>
</dbReference>
<keyword evidence="5 8" id="KW-0418">Kinase</keyword>
<dbReference type="InterPro" id="IPR004358">
    <property type="entry name" value="Sig_transdc_His_kin-like_C"/>
</dbReference>
<reference evidence="8 9" key="1">
    <citation type="submission" date="2017-05" db="EMBL/GenBank/DDBJ databases">
        <authorList>
            <person name="Varghese N."/>
            <person name="Submissions S."/>
        </authorList>
    </citation>
    <scope>NUCLEOTIDE SEQUENCE [LARGE SCALE GENOMIC DNA]</scope>
    <source>
        <strain evidence="8 9">DSM 21342</strain>
    </source>
</reference>
<dbReference type="SUPFAM" id="SSF47384">
    <property type="entry name" value="Homodimeric domain of signal transducing histidine kinase"/>
    <property type="match status" value="1"/>
</dbReference>
<dbReference type="EC" id="2.7.13.3" evidence="2"/>
<dbReference type="AlphaFoldDB" id="A0A521BHX6"/>
<dbReference type="Pfam" id="PF02518">
    <property type="entry name" value="HATPase_c"/>
    <property type="match status" value="1"/>
</dbReference>
<evidence type="ECO:0000256" key="6">
    <source>
        <dbReference type="SAM" id="Phobius"/>
    </source>
</evidence>
<evidence type="ECO:0000313" key="9">
    <source>
        <dbReference type="Proteomes" id="UP000315971"/>
    </source>
</evidence>
<dbReference type="CDD" id="cd00075">
    <property type="entry name" value="HATPase"/>
    <property type="match status" value="1"/>
</dbReference>
<feature type="transmembrane region" description="Helical" evidence="6">
    <location>
        <begin position="24"/>
        <end position="42"/>
    </location>
</feature>
<feature type="transmembrane region" description="Helical" evidence="6">
    <location>
        <begin position="103"/>
        <end position="119"/>
    </location>
</feature>
<sequence length="460" mass="52691">MKLFRNIFKEISGNYNNYTLENRIFNLACIISIVFILGTIVINIVTNLFPLTILMAIIGEIFLVFLYYQSRVKHRFKLSTILFIIFGYLLSIITWFNSGGSEGPMIIVVLYHSIVALIITDEKYHFVIGFVSISICIALYSVEYFFPSTIDPYPSRHIRYLDYSSTFTLIYICIVFILSAVKKNYKYERYRVEKQREEISLQNKLISKQYKNLENQDLIKIKIFSIIAHDLRGPLTSLQGLLNLLNEKLISPEDFNALSIELTERVDQNMQLLDNLLYWSNTQMLGQRISPLNINIYPMVESFFQLLKPEADNKKISLINNVASDASAYADPNMIKVVIRNLLSNAIKFTHKTGRIVVNTRRTPDKLIIIIEDNGIGMSKEHQQKLFSMDHFSTVGTANEVGTGLGLILAKDFVERNGGRIWVDSVLGQGSRFSISVPINMQYSLNLTENMNSTTEKTDS</sequence>
<dbReference type="InterPro" id="IPR036097">
    <property type="entry name" value="HisK_dim/P_sf"/>
</dbReference>
<feature type="domain" description="Histidine kinase" evidence="7">
    <location>
        <begin position="226"/>
        <end position="441"/>
    </location>
</feature>
<protein>
    <recommendedName>
        <fullName evidence="2">histidine kinase</fullName>
        <ecNumber evidence="2">2.7.13.3</ecNumber>
    </recommendedName>
</protein>
<feature type="transmembrane region" description="Helical" evidence="6">
    <location>
        <begin position="126"/>
        <end position="146"/>
    </location>
</feature>
<dbReference type="OrthoDB" id="9810447at2"/>
<dbReference type="Proteomes" id="UP000315971">
    <property type="component" value="Unassembled WGS sequence"/>
</dbReference>
<dbReference type="FunFam" id="3.30.565.10:FF:000006">
    <property type="entry name" value="Sensor histidine kinase WalK"/>
    <property type="match status" value="1"/>
</dbReference>
<dbReference type="PRINTS" id="PR00344">
    <property type="entry name" value="BCTRLSENSOR"/>
</dbReference>
<evidence type="ECO:0000256" key="3">
    <source>
        <dbReference type="ARBA" id="ARBA00022553"/>
    </source>
</evidence>
<evidence type="ECO:0000256" key="5">
    <source>
        <dbReference type="ARBA" id="ARBA00022777"/>
    </source>
</evidence>
<evidence type="ECO:0000256" key="2">
    <source>
        <dbReference type="ARBA" id="ARBA00012438"/>
    </source>
</evidence>
<evidence type="ECO:0000259" key="7">
    <source>
        <dbReference type="PROSITE" id="PS50109"/>
    </source>
</evidence>
<dbReference type="PANTHER" id="PTHR43547:SF2">
    <property type="entry name" value="HYBRID SIGNAL TRANSDUCTION HISTIDINE KINASE C"/>
    <property type="match status" value="1"/>
</dbReference>
<dbReference type="InterPro" id="IPR005467">
    <property type="entry name" value="His_kinase_dom"/>
</dbReference>
<dbReference type="PANTHER" id="PTHR43547">
    <property type="entry name" value="TWO-COMPONENT HISTIDINE KINASE"/>
    <property type="match status" value="1"/>
</dbReference>
<dbReference type="GO" id="GO:0000155">
    <property type="term" value="F:phosphorelay sensor kinase activity"/>
    <property type="evidence" value="ECO:0007669"/>
    <property type="project" value="InterPro"/>
</dbReference>
<feature type="transmembrane region" description="Helical" evidence="6">
    <location>
        <begin position="80"/>
        <end position="97"/>
    </location>
</feature>
<evidence type="ECO:0000313" key="8">
    <source>
        <dbReference type="EMBL" id="SMO46649.1"/>
    </source>
</evidence>
<keyword evidence="9" id="KW-1185">Reference proteome</keyword>
<feature type="transmembrane region" description="Helical" evidence="6">
    <location>
        <begin position="158"/>
        <end position="181"/>
    </location>
</feature>
<keyword evidence="6" id="KW-0812">Transmembrane</keyword>
<keyword evidence="4" id="KW-0808">Transferase</keyword>
<evidence type="ECO:0000256" key="1">
    <source>
        <dbReference type="ARBA" id="ARBA00000085"/>
    </source>
</evidence>
<evidence type="ECO:0000256" key="4">
    <source>
        <dbReference type="ARBA" id="ARBA00022679"/>
    </source>
</evidence>